<keyword evidence="10" id="KW-1185">Reference proteome</keyword>
<evidence type="ECO:0000256" key="5">
    <source>
        <dbReference type="ARBA" id="ARBA00022692"/>
    </source>
</evidence>
<dbReference type="EMBL" id="AP018042">
    <property type="protein sequence ID" value="BAX79233.1"/>
    <property type="molecule type" value="Genomic_DNA"/>
</dbReference>
<evidence type="ECO:0000256" key="7">
    <source>
        <dbReference type="ARBA" id="ARBA00023136"/>
    </source>
</evidence>
<dbReference type="GO" id="GO:0005886">
    <property type="term" value="C:plasma membrane"/>
    <property type="evidence" value="ECO:0007669"/>
    <property type="project" value="UniProtKB-SubCell"/>
</dbReference>
<keyword evidence="7 8" id="KW-0472">Membrane</keyword>
<protein>
    <recommendedName>
        <fullName evidence="8">Probable membrane transporter protein</fullName>
    </recommendedName>
</protein>
<dbReference type="RefSeq" id="WP_096428158.1">
    <property type="nucleotide sequence ID" value="NZ_AP018042.1"/>
</dbReference>
<name>A0A1Y1CGM4_9BACT</name>
<evidence type="ECO:0000313" key="9">
    <source>
        <dbReference type="EMBL" id="BAX79233.1"/>
    </source>
</evidence>
<comment type="similarity">
    <text evidence="2 8">Belongs to the 4-toluene sulfonate uptake permease (TSUP) (TC 2.A.102) family.</text>
</comment>
<dbReference type="Proteomes" id="UP000218267">
    <property type="component" value="Chromosome"/>
</dbReference>
<accession>A0A1Y1CGM4</accession>
<evidence type="ECO:0000256" key="8">
    <source>
        <dbReference type="RuleBase" id="RU363041"/>
    </source>
</evidence>
<evidence type="ECO:0000256" key="4">
    <source>
        <dbReference type="ARBA" id="ARBA00022475"/>
    </source>
</evidence>
<keyword evidence="3" id="KW-0813">Transport</keyword>
<feature type="transmembrane region" description="Helical" evidence="8">
    <location>
        <begin position="230"/>
        <end position="250"/>
    </location>
</feature>
<dbReference type="KEGG" id="mbas:ALGA_0844"/>
<dbReference type="OrthoDB" id="554695at2"/>
<feature type="transmembrane region" description="Helical" evidence="8">
    <location>
        <begin position="177"/>
        <end position="197"/>
    </location>
</feature>
<dbReference type="AlphaFoldDB" id="A0A1Y1CGM4"/>
<reference evidence="9 10" key="1">
    <citation type="journal article" date="2018" name="Mar. Genomics">
        <title>Complete genome sequence of Marinifilaceae bacterium strain SPP2, isolated from the Antarctic marine sediment.</title>
        <authorList>
            <person name="Watanabe M."/>
            <person name="Kojima H."/>
            <person name="Fukui M."/>
        </authorList>
    </citation>
    <scope>NUCLEOTIDE SEQUENCE [LARGE SCALE GENOMIC DNA]</scope>
    <source>
        <strain evidence="9 10">SPP2</strain>
    </source>
</reference>
<comment type="subcellular location">
    <subcellularLocation>
        <location evidence="1 8">Cell membrane</location>
        <topology evidence="1 8">Multi-pass membrane protein</topology>
    </subcellularLocation>
</comment>
<keyword evidence="6 8" id="KW-1133">Transmembrane helix</keyword>
<feature type="transmembrane region" description="Helical" evidence="8">
    <location>
        <begin position="74"/>
        <end position="93"/>
    </location>
</feature>
<dbReference type="InterPro" id="IPR002781">
    <property type="entry name" value="TM_pro_TauE-like"/>
</dbReference>
<evidence type="ECO:0000313" key="10">
    <source>
        <dbReference type="Proteomes" id="UP000218267"/>
    </source>
</evidence>
<gene>
    <name evidence="9" type="ORF">ALGA_0844</name>
</gene>
<feature type="transmembrane region" description="Helical" evidence="8">
    <location>
        <begin position="99"/>
        <end position="118"/>
    </location>
</feature>
<sequence>MEWYYYVLVVLVGVFAGFLNTLAGSGSIISLSLLMFMGLPANVANGTNRIAILLQNMVGVSSFKKQKVFSFKEGIWLALPAIVGSVIGASLAVEINEAMMEKTIGALLIFLFFIVLYKPDAWVKGQAGLIRSKPSIVQVIIFFFIGLYGGFIQAGVGFFLLSGLVLGAGFDLVKANAIKAFIILLYTIFALGIFIMNDQIDYKIGFILAAGNMIGAYIAANFAVSLGAKFVRYILLAVIIFASLKFLGVYEMLGLI</sequence>
<dbReference type="PANTHER" id="PTHR30269:SF0">
    <property type="entry name" value="MEMBRANE TRANSPORTER PROTEIN YFCA-RELATED"/>
    <property type="match status" value="1"/>
</dbReference>
<dbReference type="PANTHER" id="PTHR30269">
    <property type="entry name" value="TRANSMEMBRANE PROTEIN YFCA"/>
    <property type="match status" value="1"/>
</dbReference>
<keyword evidence="5 8" id="KW-0812">Transmembrane</keyword>
<proteinExistence type="inferred from homology"/>
<feature type="transmembrane region" description="Helical" evidence="8">
    <location>
        <begin position="204"/>
        <end position="224"/>
    </location>
</feature>
<keyword evidence="4 8" id="KW-1003">Cell membrane</keyword>
<feature type="transmembrane region" description="Helical" evidence="8">
    <location>
        <begin position="139"/>
        <end position="165"/>
    </location>
</feature>
<evidence type="ECO:0000256" key="2">
    <source>
        <dbReference type="ARBA" id="ARBA00009142"/>
    </source>
</evidence>
<evidence type="ECO:0000256" key="1">
    <source>
        <dbReference type="ARBA" id="ARBA00004651"/>
    </source>
</evidence>
<reference evidence="10" key="2">
    <citation type="journal article" date="2020" name="Antonie Van Leeuwenhoek">
        <title>Labilibaculum antarcticum sp. nov., a novel facultative anaerobic, psychrotorelant bacterium isolated from marine sediment of Antarctica.</title>
        <authorList>
            <person name="Watanabe M."/>
            <person name="Kojima H."/>
            <person name="Fukui M."/>
        </authorList>
    </citation>
    <scope>NUCLEOTIDE SEQUENCE [LARGE SCALE GENOMIC DNA]</scope>
    <source>
        <strain evidence="10">SPP2</strain>
    </source>
</reference>
<feature type="transmembrane region" description="Helical" evidence="8">
    <location>
        <begin position="6"/>
        <end position="39"/>
    </location>
</feature>
<organism evidence="9 10">
    <name type="scientific">Labilibaculum antarcticum</name>
    <dbReference type="NCBI Taxonomy" id="1717717"/>
    <lineage>
        <taxon>Bacteria</taxon>
        <taxon>Pseudomonadati</taxon>
        <taxon>Bacteroidota</taxon>
        <taxon>Bacteroidia</taxon>
        <taxon>Marinilabiliales</taxon>
        <taxon>Marinifilaceae</taxon>
        <taxon>Labilibaculum</taxon>
    </lineage>
</organism>
<evidence type="ECO:0000256" key="3">
    <source>
        <dbReference type="ARBA" id="ARBA00022448"/>
    </source>
</evidence>
<dbReference type="InterPro" id="IPR052017">
    <property type="entry name" value="TSUP"/>
</dbReference>
<evidence type="ECO:0000256" key="6">
    <source>
        <dbReference type="ARBA" id="ARBA00022989"/>
    </source>
</evidence>
<dbReference type="Pfam" id="PF01925">
    <property type="entry name" value="TauE"/>
    <property type="match status" value="1"/>
</dbReference>